<dbReference type="EMBL" id="VTPC01090216">
    <property type="protein sequence ID" value="KAF2884193.1"/>
    <property type="molecule type" value="Genomic_DNA"/>
</dbReference>
<dbReference type="Pfam" id="PF03781">
    <property type="entry name" value="FGE-sulfatase"/>
    <property type="match status" value="1"/>
</dbReference>
<evidence type="ECO:0000313" key="4">
    <source>
        <dbReference type="EMBL" id="KAF2884193.1"/>
    </source>
</evidence>
<comment type="similarity">
    <text evidence="1">Belongs to the sulfatase-modifying factor family.</text>
</comment>
<dbReference type="SUPFAM" id="SSF56436">
    <property type="entry name" value="C-type lectin-like"/>
    <property type="match status" value="1"/>
</dbReference>
<accession>A0A8K0CGN9</accession>
<dbReference type="Proteomes" id="UP000801492">
    <property type="component" value="Unassembled WGS sequence"/>
</dbReference>
<gene>
    <name evidence="4" type="ORF">ILUMI_21975</name>
</gene>
<protein>
    <recommendedName>
        <fullName evidence="3">Sulfatase-modifying factor enzyme-like domain-containing protein</fullName>
    </recommendedName>
</protein>
<keyword evidence="2" id="KW-0732">Signal</keyword>
<sequence length="342" mass="39507">MYLMIIKFFFVLITVPYTIQDCGCQLNRNAECNIEEHSDHDKYSKEANEIPLDNKKEVKEKQLNLAFNTADMVLIESATFEMGTNKPVFPSDYEGPARNVTVASFYLDKYEVSNQKFKDFVQKTGYKTEAEIFGDSFMFDTFLSDDQKEQYKDYRAVQAPWWVKVNGVYWEEPEGPGSNIEEKLNHPVIHVSWNDAVKYCEHLGKRLPTEAEWEMACRGGLKQKLYPWGNKLNPQGKHWANIWQGEFPKVNTGEDGYTSTAPVNHYPPNKFGLHNMAGNVWEWTQDSWLNSPDLKVKKGGSYMCHESYCWRYRCAARSQNTKDSSAGNLGFRCAGDIENKLR</sequence>
<dbReference type="PANTHER" id="PTHR23150">
    <property type="entry name" value="SULFATASE MODIFYING FACTOR 1, 2"/>
    <property type="match status" value="1"/>
</dbReference>
<feature type="signal peptide" evidence="2">
    <location>
        <begin position="1"/>
        <end position="20"/>
    </location>
</feature>
<organism evidence="4 5">
    <name type="scientific">Ignelater luminosus</name>
    <name type="common">Cucubano</name>
    <name type="synonym">Pyrophorus luminosus</name>
    <dbReference type="NCBI Taxonomy" id="2038154"/>
    <lineage>
        <taxon>Eukaryota</taxon>
        <taxon>Metazoa</taxon>
        <taxon>Ecdysozoa</taxon>
        <taxon>Arthropoda</taxon>
        <taxon>Hexapoda</taxon>
        <taxon>Insecta</taxon>
        <taxon>Pterygota</taxon>
        <taxon>Neoptera</taxon>
        <taxon>Endopterygota</taxon>
        <taxon>Coleoptera</taxon>
        <taxon>Polyphaga</taxon>
        <taxon>Elateriformia</taxon>
        <taxon>Elateroidea</taxon>
        <taxon>Elateridae</taxon>
        <taxon>Agrypninae</taxon>
        <taxon>Pyrophorini</taxon>
        <taxon>Ignelater</taxon>
    </lineage>
</organism>
<dbReference type="InterPro" id="IPR005532">
    <property type="entry name" value="SUMF_dom"/>
</dbReference>
<feature type="chain" id="PRO_5035472731" description="Sulfatase-modifying factor enzyme-like domain-containing protein" evidence="2">
    <location>
        <begin position="21"/>
        <end position="342"/>
    </location>
</feature>
<dbReference type="InterPro" id="IPR016187">
    <property type="entry name" value="CTDL_fold"/>
</dbReference>
<dbReference type="OrthoDB" id="659at2759"/>
<name>A0A8K0CGN9_IGNLU</name>
<comment type="caution">
    <text evidence="4">The sequence shown here is derived from an EMBL/GenBank/DDBJ whole genome shotgun (WGS) entry which is preliminary data.</text>
</comment>
<evidence type="ECO:0000256" key="2">
    <source>
        <dbReference type="SAM" id="SignalP"/>
    </source>
</evidence>
<reference evidence="4" key="1">
    <citation type="submission" date="2019-08" db="EMBL/GenBank/DDBJ databases">
        <title>The genome of the North American firefly Photinus pyralis.</title>
        <authorList>
            <consortium name="Photinus pyralis genome working group"/>
            <person name="Fallon T.R."/>
            <person name="Sander Lower S.E."/>
            <person name="Weng J.-K."/>
        </authorList>
    </citation>
    <scope>NUCLEOTIDE SEQUENCE</scope>
    <source>
        <strain evidence="4">TRF0915ILg1</strain>
        <tissue evidence="4">Whole body</tissue>
    </source>
</reference>
<evidence type="ECO:0000259" key="3">
    <source>
        <dbReference type="Pfam" id="PF03781"/>
    </source>
</evidence>
<dbReference type="PANTHER" id="PTHR23150:SF19">
    <property type="entry name" value="FORMYLGLYCINE-GENERATING ENZYME"/>
    <property type="match status" value="1"/>
</dbReference>
<dbReference type="AlphaFoldDB" id="A0A8K0CGN9"/>
<dbReference type="Gene3D" id="3.90.1580.10">
    <property type="entry name" value="paralog of FGE (formylglycine-generating enzyme)"/>
    <property type="match status" value="1"/>
</dbReference>
<feature type="domain" description="Sulfatase-modifying factor enzyme-like" evidence="3">
    <location>
        <begin position="69"/>
        <end position="334"/>
    </location>
</feature>
<dbReference type="GO" id="GO:0005783">
    <property type="term" value="C:endoplasmic reticulum"/>
    <property type="evidence" value="ECO:0007669"/>
    <property type="project" value="TreeGrafter"/>
</dbReference>
<dbReference type="GO" id="GO:0120147">
    <property type="term" value="F:formylglycine-generating oxidase activity"/>
    <property type="evidence" value="ECO:0007669"/>
    <property type="project" value="TreeGrafter"/>
</dbReference>
<keyword evidence="5" id="KW-1185">Reference proteome</keyword>
<evidence type="ECO:0000313" key="5">
    <source>
        <dbReference type="Proteomes" id="UP000801492"/>
    </source>
</evidence>
<dbReference type="InterPro" id="IPR042095">
    <property type="entry name" value="SUMF_sf"/>
</dbReference>
<proteinExistence type="inferred from homology"/>
<evidence type="ECO:0000256" key="1">
    <source>
        <dbReference type="ARBA" id="ARBA00005310"/>
    </source>
</evidence>
<dbReference type="InterPro" id="IPR051043">
    <property type="entry name" value="Sulfatase_Mod_Factor_Kinase"/>
</dbReference>